<accession>A0A5C5ZDS0</accession>
<dbReference type="Proteomes" id="UP000318478">
    <property type="component" value="Unassembled WGS sequence"/>
</dbReference>
<dbReference type="OrthoDB" id="9951317at2"/>
<feature type="region of interest" description="Disordered" evidence="1">
    <location>
        <begin position="40"/>
        <end position="65"/>
    </location>
</feature>
<organism evidence="2 3">
    <name type="scientific">Posidoniimonas polymericola</name>
    <dbReference type="NCBI Taxonomy" id="2528002"/>
    <lineage>
        <taxon>Bacteria</taxon>
        <taxon>Pseudomonadati</taxon>
        <taxon>Planctomycetota</taxon>
        <taxon>Planctomycetia</taxon>
        <taxon>Pirellulales</taxon>
        <taxon>Lacipirellulaceae</taxon>
        <taxon>Posidoniimonas</taxon>
    </lineage>
</organism>
<evidence type="ECO:0000313" key="3">
    <source>
        <dbReference type="Proteomes" id="UP000318478"/>
    </source>
</evidence>
<name>A0A5C5ZDS0_9BACT</name>
<evidence type="ECO:0000256" key="1">
    <source>
        <dbReference type="SAM" id="MobiDB-lite"/>
    </source>
</evidence>
<comment type="caution">
    <text evidence="2">The sequence shown here is derived from an EMBL/GenBank/DDBJ whole genome shotgun (WGS) entry which is preliminary data.</text>
</comment>
<proteinExistence type="predicted"/>
<reference evidence="2 3" key="1">
    <citation type="submission" date="2019-02" db="EMBL/GenBank/DDBJ databases">
        <title>Deep-cultivation of Planctomycetes and their phenomic and genomic characterization uncovers novel biology.</title>
        <authorList>
            <person name="Wiegand S."/>
            <person name="Jogler M."/>
            <person name="Boedeker C."/>
            <person name="Pinto D."/>
            <person name="Vollmers J."/>
            <person name="Rivas-Marin E."/>
            <person name="Kohn T."/>
            <person name="Peeters S.H."/>
            <person name="Heuer A."/>
            <person name="Rast P."/>
            <person name="Oberbeckmann S."/>
            <person name="Bunk B."/>
            <person name="Jeske O."/>
            <person name="Meyerdierks A."/>
            <person name="Storesund J.E."/>
            <person name="Kallscheuer N."/>
            <person name="Luecker S."/>
            <person name="Lage O.M."/>
            <person name="Pohl T."/>
            <person name="Merkel B.J."/>
            <person name="Hornburger P."/>
            <person name="Mueller R.-W."/>
            <person name="Bruemmer F."/>
            <person name="Labrenz M."/>
            <person name="Spormann A.M."/>
            <person name="Op Den Camp H."/>
            <person name="Overmann J."/>
            <person name="Amann R."/>
            <person name="Jetten M.S.M."/>
            <person name="Mascher T."/>
            <person name="Medema M.H."/>
            <person name="Devos D.P."/>
            <person name="Kaster A.-K."/>
            <person name="Ovreas L."/>
            <person name="Rohde M."/>
            <person name="Galperin M.Y."/>
            <person name="Jogler C."/>
        </authorList>
    </citation>
    <scope>NUCLEOTIDE SEQUENCE [LARGE SCALE GENOMIC DNA]</scope>
    <source>
        <strain evidence="2 3">Pla123a</strain>
    </source>
</reference>
<protein>
    <submittedName>
        <fullName evidence="2">Uncharacterized protein</fullName>
    </submittedName>
</protein>
<keyword evidence="3" id="KW-1185">Reference proteome</keyword>
<evidence type="ECO:0000313" key="2">
    <source>
        <dbReference type="EMBL" id="TWT85310.1"/>
    </source>
</evidence>
<dbReference type="RefSeq" id="WP_146583584.1">
    <property type="nucleotide sequence ID" value="NZ_SJPO01000001.1"/>
</dbReference>
<gene>
    <name evidence="2" type="ORF">Pla123a_01170</name>
</gene>
<dbReference type="PROSITE" id="PS51257">
    <property type="entry name" value="PROKAR_LIPOPROTEIN"/>
    <property type="match status" value="1"/>
</dbReference>
<sequence length="65" mass="7132">MPARTLLILLPLVLLSLAVGCSSWNAEKWDPSRLRDPRAADIDHRLSARPATPVRPPFSSDAPTD</sequence>
<dbReference type="EMBL" id="SJPO01000001">
    <property type="protein sequence ID" value="TWT85310.1"/>
    <property type="molecule type" value="Genomic_DNA"/>
</dbReference>
<dbReference type="AlphaFoldDB" id="A0A5C5ZDS0"/>